<protein>
    <submittedName>
        <fullName evidence="2">Uncharacterized protein</fullName>
    </submittedName>
</protein>
<dbReference type="EMBL" id="LSSN01000626">
    <property type="protein sequence ID" value="OMJ23015.1"/>
    <property type="molecule type" value="Genomic_DNA"/>
</dbReference>
<gene>
    <name evidence="2" type="ORF">AYI70_g2513</name>
</gene>
<evidence type="ECO:0000256" key="1">
    <source>
        <dbReference type="SAM" id="MobiDB-lite"/>
    </source>
</evidence>
<name>A0A1R1Y880_9FUNG</name>
<sequence length="42" mass="4585">MPNSENRNENEEGTKSQESKDTKILESTVTVDAADNSTVTVD</sequence>
<comment type="caution">
    <text evidence="2">The sequence shown here is derived from an EMBL/GenBank/DDBJ whole genome shotgun (WGS) entry which is preliminary data.</text>
</comment>
<dbReference type="OrthoDB" id="5633426at2759"/>
<dbReference type="Proteomes" id="UP000187283">
    <property type="component" value="Unassembled WGS sequence"/>
</dbReference>
<evidence type="ECO:0000313" key="3">
    <source>
        <dbReference type="Proteomes" id="UP000187283"/>
    </source>
</evidence>
<feature type="compositionally biased region" description="Polar residues" evidence="1">
    <location>
        <begin position="25"/>
        <end position="42"/>
    </location>
</feature>
<reference evidence="2 3" key="1">
    <citation type="submission" date="2017-01" db="EMBL/GenBank/DDBJ databases">
        <authorList>
            <person name="Mah S.A."/>
            <person name="Swanson W.J."/>
            <person name="Moy G.W."/>
            <person name="Vacquier V.D."/>
        </authorList>
    </citation>
    <scope>NUCLEOTIDE SEQUENCE [LARGE SCALE GENOMIC DNA]</scope>
    <source>
        <strain evidence="2 3">GSMNP</strain>
    </source>
</reference>
<keyword evidence="3" id="KW-1185">Reference proteome</keyword>
<feature type="region of interest" description="Disordered" evidence="1">
    <location>
        <begin position="1"/>
        <end position="42"/>
    </location>
</feature>
<proteinExistence type="predicted"/>
<feature type="non-terminal residue" evidence="2">
    <location>
        <position position="42"/>
    </location>
</feature>
<dbReference type="AlphaFoldDB" id="A0A1R1Y880"/>
<accession>A0A1R1Y880</accession>
<feature type="compositionally biased region" description="Basic and acidic residues" evidence="1">
    <location>
        <begin position="1"/>
        <end position="24"/>
    </location>
</feature>
<evidence type="ECO:0000313" key="2">
    <source>
        <dbReference type="EMBL" id="OMJ23015.1"/>
    </source>
</evidence>
<organism evidence="2 3">
    <name type="scientific">Smittium culicis</name>
    <dbReference type="NCBI Taxonomy" id="133412"/>
    <lineage>
        <taxon>Eukaryota</taxon>
        <taxon>Fungi</taxon>
        <taxon>Fungi incertae sedis</taxon>
        <taxon>Zoopagomycota</taxon>
        <taxon>Kickxellomycotina</taxon>
        <taxon>Harpellomycetes</taxon>
        <taxon>Harpellales</taxon>
        <taxon>Legeriomycetaceae</taxon>
        <taxon>Smittium</taxon>
    </lineage>
</organism>